<keyword evidence="1" id="KW-0472">Membrane</keyword>
<reference evidence="2 3" key="1">
    <citation type="submission" date="2011-01" db="EMBL/GenBank/DDBJ databases">
        <title>Whole genome sequence of Amphibacillus xylinus NBRC 15112.</title>
        <authorList>
            <person name="Nakazawa H."/>
            <person name="Katano Y."/>
            <person name="Nakamura S."/>
            <person name="Sasagawa M."/>
            <person name="Fukada J."/>
            <person name="Arai T."/>
            <person name="Sasakura N."/>
            <person name="Mochizuki D."/>
            <person name="Hosoyama A."/>
            <person name="Harada K."/>
            <person name="Horikawa H."/>
            <person name="Kato Y."/>
            <person name="Harada T."/>
            <person name="Sasaki K."/>
            <person name="Sekiguchi M."/>
            <person name="Hodoyama M."/>
            <person name="Nishiko R."/>
            <person name="Narita H."/>
            <person name="Hanamaki A."/>
            <person name="Hata C."/>
            <person name="Konno Y."/>
            <person name="Niimura Y."/>
            <person name="Yamazaki S."/>
            <person name="Fujita N."/>
        </authorList>
    </citation>
    <scope>NUCLEOTIDE SEQUENCE [LARGE SCALE GENOMIC DNA]</scope>
    <source>
        <strain evidence="3">ATCC 51415 / DSM 6626 / JCM 7361 / LMG 17667 / NBRC 15112 / Ep01</strain>
    </source>
</reference>
<accession>K0J6Q4</accession>
<evidence type="ECO:0000256" key="1">
    <source>
        <dbReference type="SAM" id="Phobius"/>
    </source>
</evidence>
<dbReference type="TCDB" id="1.E.40.3.4">
    <property type="family name" value="the mycobacterial 4 tms phage holin (mp4 holin) family"/>
</dbReference>
<protein>
    <recommendedName>
        <fullName evidence="4">Phage holin family protein</fullName>
    </recommendedName>
</protein>
<dbReference type="HOGENOM" id="CLU_120441_1_0_9"/>
<dbReference type="PANTHER" id="PTHR37309:SF1">
    <property type="entry name" value="SLR0284 PROTEIN"/>
    <property type="match status" value="1"/>
</dbReference>
<sequence>MKRALLSLVLNAIALLLVAEIFSGFHLESFGVAIIASLILAILNAVVKPILLFFTLPINLLTLGLFTFVINAVTLMLTQALIGSDFVIDSFGVAILAAIVLSVINLILNKLVKDPLLTKK</sequence>
<dbReference type="InterPro" id="IPR007165">
    <property type="entry name" value="Phage_holin_4_2"/>
</dbReference>
<feature type="transmembrane region" description="Helical" evidence="1">
    <location>
        <begin position="29"/>
        <end position="47"/>
    </location>
</feature>
<dbReference type="EMBL" id="AP012050">
    <property type="protein sequence ID" value="BAM46813.1"/>
    <property type="molecule type" value="Genomic_DNA"/>
</dbReference>
<gene>
    <name evidence="2" type="ordered locus">AXY_06810</name>
</gene>
<evidence type="ECO:0000313" key="2">
    <source>
        <dbReference type="EMBL" id="BAM46813.1"/>
    </source>
</evidence>
<dbReference type="PANTHER" id="PTHR37309">
    <property type="entry name" value="SLR0284 PROTEIN"/>
    <property type="match status" value="1"/>
</dbReference>
<dbReference type="RefSeq" id="WP_015009418.1">
    <property type="nucleotide sequence ID" value="NC_018704.1"/>
</dbReference>
<dbReference type="AlphaFoldDB" id="K0J6Q4"/>
<dbReference type="STRING" id="698758.AXY_06810"/>
<keyword evidence="1" id="KW-1133">Transmembrane helix</keyword>
<organism evidence="2 3">
    <name type="scientific">Amphibacillus xylanus (strain ATCC 51415 / DSM 6626 / JCM 7361 / LMG 17667 / NBRC 15112 / Ep01)</name>
    <dbReference type="NCBI Taxonomy" id="698758"/>
    <lineage>
        <taxon>Bacteria</taxon>
        <taxon>Bacillati</taxon>
        <taxon>Bacillota</taxon>
        <taxon>Bacilli</taxon>
        <taxon>Bacillales</taxon>
        <taxon>Bacillaceae</taxon>
        <taxon>Amphibacillus</taxon>
    </lineage>
</organism>
<feature type="transmembrane region" description="Helical" evidence="1">
    <location>
        <begin position="59"/>
        <end position="82"/>
    </location>
</feature>
<name>K0J6Q4_AMPXN</name>
<keyword evidence="1" id="KW-0812">Transmembrane</keyword>
<dbReference type="Pfam" id="PF04020">
    <property type="entry name" value="Phage_holin_4_2"/>
    <property type="match status" value="1"/>
</dbReference>
<dbReference type="OrthoDB" id="7205479at2"/>
<evidence type="ECO:0008006" key="4">
    <source>
        <dbReference type="Google" id="ProtNLM"/>
    </source>
</evidence>
<feature type="transmembrane region" description="Helical" evidence="1">
    <location>
        <begin position="88"/>
        <end position="108"/>
    </location>
</feature>
<dbReference type="Proteomes" id="UP000006294">
    <property type="component" value="Chromosome"/>
</dbReference>
<proteinExistence type="predicted"/>
<evidence type="ECO:0000313" key="3">
    <source>
        <dbReference type="Proteomes" id="UP000006294"/>
    </source>
</evidence>
<dbReference type="KEGG" id="axl:AXY_06810"/>
<dbReference type="eggNOG" id="COG1950">
    <property type="taxonomic scope" value="Bacteria"/>
</dbReference>
<keyword evidence="3" id="KW-1185">Reference proteome</keyword>